<evidence type="ECO:0000313" key="2">
    <source>
        <dbReference type="EMBL" id="SEH73982.1"/>
    </source>
</evidence>
<evidence type="ECO:0000313" key="3">
    <source>
        <dbReference type="Proteomes" id="UP000198559"/>
    </source>
</evidence>
<dbReference type="EMBL" id="CVUD02000116">
    <property type="protein sequence ID" value="SEH73982.1"/>
    <property type="molecule type" value="Genomic_DNA"/>
</dbReference>
<reference evidence="3" key="1">
    <citation type="submission" date="2016-06" db="EMBL/GenBank/DDBJ databases">
        <authorList>
            <person name="Petersen J."/>
            <person name="Sayavedra L."/>
        </authorList>
    </citation>
    <scope>NUCLEOTIDE SEQUENCE [LARGE SCALE GENOMIC DNA]</scope>
    <source>
        <strain evidence="3">BazSymB</strain>
    </source>
</reference>
<dbReference type="AlphaFoldDB" id="A0A1H6KR21"/>
<dbReference type="Proteomes" id="UP000198559">
    <property type="component" value="Unassembled WGS sequence"/>
</dbReference>
<organism evidence="2 3">
    <name type="scientific">Bathymodiolus azoricus thioautotrophic gill symbiont</name>
    <dbReference type="NCBI Taxonomy" id="235205"/>
    <lineage>
        <taxon>Bacteria</taxon>
        <taxon>Pseudomonadati</taxon>
        <taxon>Pseudomonadota</taxon>
        <taxon>Gammaproteobacteria</taxon>
        <taxon>sulfur-oxidizing symbionts</taxon>
    </lineage>
</organism>
<protein>
    <recommendedName>
        <fullName evidence="1">DUF2846 domain-containing protein</fullName>
    </recommendedName>
</protein>
<proteinExistence type="predicted"/>
<accession>A0A1H6KR21</accession>
<sequence length="75" mass="8378">MSITPNKVMIVERRPSNGKAGLYIYRDSFAGSALKKDVWVDGKCIGETALNIFFYEEVAGDKTHTISTDIRILPK</sequence>
<dbReference type="InterPro" id="IPR022548">
    <property type="entry name" value="DUF2846"/>
</dbReference>
<evidence type="ECO:0000259" key="1">
    <source>
        <dbReference type="Pfam" id="PF11008"/>
    </source>
</evidence>
<name>A0A1H6KR21_9GAMM</name>
<dbReference type="Pfam" id="PF11008">
    <property type="entry name" value="DUF2846"/>
    <property type="match status" value="1"/>
</dbReference>
<gene>
    <name evidence="2" type="ORF">BAZSYMB_SCAFFOLD00001_9</name>
</gene>
<dbReference type="RefSeq" id="WP_237731646.1">
    <property type="nucleotide sequence ID" value="NZ_CAESAP020000170.1"/>
</dbReference>
<feature type="domain" description="DUF2846" evidence="1">
    <location>
        <begin position="17"/>
        <end position="62"/>
    </location>
</feature>